<dbReference type="PANTHER" id="PTHR33362">
    <property type="entry name" value="SIALIC ACID TRAP TRANSPORTER PERMEASE PROTEIN SIAT-RELATED"/>
    <property type="match status" value="1"/>
</dbReference>
<feature type="transmembrane region" description="Helical" evidence="7">
    <location>
        <begin position="310"/>
        <end position="329"/>
    </location>
</feature>
<reference evidence="9 10" key="1">
    <citation type="submission" date="2018-11" db="EMBL/GenBank/DDBJ databases">
        <title>Gemmobacter sp. nov., YIM 102744-1 draft genome.</title>
        <authorList>
            <person name="Li G."/>
            <person name="Jiang Y."/>
        </authorList>
    </citation>
    <scope>NUCLEOTIDE SEQUENCE [LARGE SCALE GENOMIC DNA]</scope>
    <source>
        <strain evidence="9 10">YIM 102744-1</strain>
    </source>
</reference>
<dbReference type="PANTHER" id="PTHR33362:SF5">
    <property type="entry name" value="C4-DICARBOXYLATE TRAP TRANSPORTER LARGE PERMEASE PROTEIN DCTM"/>
    <property type="match status" value="1"/>
</dbReference>
<dbReference type="GO" id="GO:0022857">
    <property type="term" value="F:transmembrane transporter activity"/>
    <property type="evidence" value="ECO:0007669"/>
    <property type="project" value="UniProtKB-UniRule"/>
</dbReference>
<gene>
    <name evidence="9" type="ORF">EG244_10770</name>
</gene>
<keyword evidence="3 7" id="KW-0997">Cell inner membrane</keyword>
<feature type="transmembrane region" description="Helical" evidence="7">
    <location>
        <begin position="220"/>
        <end position="238"/>
    </location>
</feature>
<dbReference type="RefSeq" id="WP_124965001.1">
    <property type="nucleotide sequence ID" value="NZ_RRAZ01000014.1"/>
</dbReference>
<keyword evidence="2" id="KW-1003">Cell membrane</keyword>
<comment type="function">
    <text evidence="7">Part of the tripartite ATP-independent periplasmic (TRAP) transport system.</text>
</comment>
<dbReference type="EMBL" id="RRAZ01000014">
    <property type="protein sequence ID" value="RRH74230.1"/>
    <property type="molecule type" value="Genomic_DNA"/>
</dbReference>
<feature type="transmembrane region" description="Helical" evidence="7">
    <location>
        <begin position="176"/>
        <end position="199"/>
    </location>
</feature>
<evidence type="ECO:0000256" key="2">
    <source>
        <dbReference type="ARBA" id="ARBA00022475"/>
    </source>
</evidence>
<dbReference type="NCBIfam" id="TIGR00786">
    <property type="entry name" value="dctM"/>
    <property type="match status" value="1"/>
</dbReference>
<comment type="caution">
    <text evidence="9">The sequence shown here is derived from an EMBL/GenBank/DDBJ whole genome shotgun (WGS) entry which is preliminary data.</text>
</comment>
<evidence type="ECO:0000256" key="6">
    <source>
        <dbReference type="ARBA" id="ARBA00023136"/>
    </source>
</evidence>
<name>A0A3P3DIY7_9RHOB</name>
<keyword evidence="6 7" id="KW-0472">Membrane</keyword>
<dbReference type="AlphaFoldDB" id="A0A3P3DIY7"/>
<evidence type="ECO:0000256" key="3">
    <source>
        <dbReference type="ARBA" id="ARBA00022519"/>
    </source>
</evidence>
<feature type="domain" description="TRAP C4-dicarboxylate transport system permease DctM subunit" evidence="8">
    <location>
        <begin position="7"/>
        <end position="419"/>
    </location>
</feature>
<comment type="subunit">
    <text evidence="7">The complex comprises the extracytoplasmic solute receptor protein and the two transmembrane proteins.</text>
</comment>
<evidence type="ECO:0000313" key="10">
    <source>
        <dbReference type="Proteomes" id="UP000282125"/>
    </source>
</evidence>
<comment type="similarity">
    <text evidence="7">Belongs to the TRAP transporter large permease family.</text>
</comment>
<dbReference type="OrthoDB" id="9790209at2"/>
<dbReference type="Proteomes" id="UP000282125">
    <property type="component" value="Unassembled WGS sequence"/>
</dbReference>
<feature type="transmembrane region" description="Helical" evidence="7">
    <location>
        <begin position="336"/>
        <end position="353"/>
    </location>
</feature>
<protein>
    <recommendedName>
        <fullName evidence="7">TRAP transporter large permease protein</fullName>
    </recommendedName>
</protein>
<dbReference type="InterPro" id="IPR004681">
    <property type="entry name" value="TRAP_DctM"/>
</dbReference>
<keyword evidence="4 7" id="KW-0812">Transmembrane</keyword>
<feature type="transmembrane region" description="Helical" evidence="7">
    <location>
        <begin position="58"/>
        <end position="77"/>
    </location>
</feature>
<comment type="subcellular location">
    <subcellularLocation>
        <location evidence="1 7">Cell inner membrane</location>
        <topology evidence="1 7">Multi-pass membrane protein</topology>
    </subcellularLocation>
</comment>
<evidence type="ECO:0000256" key="7">
    <source>
        <dbReference type="RuleBase" id="RU369079"/>
    </source>
</evidence>
<dbReference type="Pfam" id="PF06808">
    <property type="entry name" value="DctM"/>
    <property type="match status" value="1"/>
</dbReference>
<evidence type="ECO:0000256" key="5">
    <source>
        <dbReference type="ARBA" id="ARBA00022989"/>
    </source>
</evidence>
<evidence type="ECO:0000259" key="8">
    <source>
        <dbReference type="Pfam" id="PF06808"/>
    </source>
</evidence>
<evidence type="ECO:0000256" key="1">
    <source>
        <dbReference type="ARBA" id="ARBA00004429"/>
    </source>
</evidence>
<keyword evidence="7" id="KW-0813">Transport</keyword>
<feature type="transmembrane region" description="Helical" evidence="7">
    <location>
        <begin position="97"/>
        <end position="125"/>
    </location>
</feature>
<keyword evidence="10" id="KW-1185">Reference proteome</keyword>
<accession>A0A3P3DIY7</accession>
<feature type="transmembrane region" description="Helical" evidence="7">
    <location>
        <begin position="359"/>
        <end position="383"/>
    </location>
</feature>
<keyword evidence="5 7" id="KW-1133">Transmembrane helix</keyword>
<feature type="transmembrane region" description="Helical" evidence="7">
    <location>
        <begin position="137"/>
        <end position="164"/>
    </location>
</feature>
<feature type="transmembrane region" description="Helical" evidence="7">
    <location>
        <begin position="280"/>
        <end position="298"/>
    </location>
</feature>
<dbReference type="PIRSF" id="PIRSF006066">
    <property type="entry name" value="HI0050"/>
    <property type="match status" value="1"/>
</dbReference>
<dbReference type="GO" id="GO:0005886">
    <property type="term" value="C:plasma membrane"/>
    <property type="evidence" value="ECO:0007669"/>
    <property type="project" value="UniProtKB-SubCell"/>
</dbReference>
<proteinExistence type="inferred from homology"/>
<evidence type="ECO:0000313" key="9">
    <source>
        <dbReference type="EMBL" id="RRH74230.1"/>
    </source>
</evidence>
<feature type="transmembrane region" description="Helical" evidence="7">
    <location>
        <begin position="33"/>
        <end position="51"/>
    </location>
</feature>
<feature type="transmembrane region" description="Helical" evidence="7">
    <location>
        <begin position="403"/>
        <end position="423"/>
    </location>
</feature>
<sequence length="430" mass="45859">MLVSLVLGLLAVLLIVGLPVALAMAVSGAIGLYLYGGMGVLMGILSTTSLSSANSYELITIPMFILMAEFVIISGIATDLFRSATVWVGRLRGGVAMATALAGAGFGAICGSSTASAATLASTSLPEMMRQGYEPKLAGGVVAISGTLAMLIPPSVALILYGILADVSISRLMIAGVIPGIIVTIAIILTVAILVWLWPHSAPLGQAYTLREKLRSMKRIWPMMVLFLAVTGTIYSGIATPTEAAGLAAFVAMLLALRERKLTWASLWHALRSSAQTTCMILFIILGAHIFGYFFTLTRVTNDLATWVGALPYPPLAIMTLILIGYIILGFFMDQIAILILTVPVTLPVVMQLGYDPIWFGVIVVVTAELGMVTPPLGMNVFVVARYTRRPMGELFRGVLPHVWAHLVVIALMTLFPQLVLWLPSTMSAH</sequence>
<evidence type="ECO:0000256" key="4">
    <source>
        <dbReference type="ARBA" id="ARBA00022692"/>
    </source>
</evidence>
<organism evidence="9 10">
    <name type="scientific">Falsigemmobacter faecalis</name>
    <dbReference type="NCBI Taxonomy" id="2488730"/>
    <lineage>
        <taxon>Bacteria</taxon>
        <taxon>Pseudomonadati</taxon>
        <taxon>Pseudomonadota</taxon>
        <taxon>Alphaproteobacteria</taxon>
        <taxon>Rhodobacterales</taxon>
        <taxon>Paracoccaceae</taxon>
        <taxon>Falsigemmobacter</taxon>
    </lineage>
</organism>
<dbReference type="InterPro" id="IPR010656">
    <property type="entry name" value="DctM"/>
</dbReference>